<dbReference type="Gene3D" id="3.30.160.60">
    <property type="entry name" value="Classic Zinc Finger"/>
    <property type="match status" value="10"/>
</dbReference>
<feature type="region of interest" description="Disordered" evidence="13">
    <location>
        <begin position="270"/>
        <end position="297"/>
    </location>
</feature>
<feature type="domain" description="C2H2-type" evidence="14">
    <location>
        <begin position="446"/>
        <end position="473"/>
    </location>
</feature>
<dbReference type="InterPro" id="IPR013087">
    <property type="entry name" value="Znf_C2H2_type"/>
</dbReference>
<dbReference type="FunFam" id="3.30.160.60:FF:001437">
    <property type="entry name" value="Zinc finger protein 594"/>
    <property type="match status" value="1"/>
</dbReference>
<keyword evidence="7" id="KW-0805">Transcription regulation</keyword>
<feature type="domain" description="C2H2-type" evidence="14">
    <location>
        <begin position="530"/>
        <end position="557"/>
    </location>
</feature>
<keyword evidence="8" id="KW-0238">DNA-binding</keyword>
<dbReference type="SUPFAM" id="SSF57667">
    <property type="entry name" value="beta-beta-alpha zinc fingers"/>
    <property type="match status" value="6"/>
</dbReference>
<dbReference type="InterPro" id="IPR050826">
    <property type="entry name" value="Krueppel_C2H2_ZnFinger"/>
</dbReference>
<organism evidence="15 16">
    <name type="scientific">Oryctolagus cuniculus</name>
    <name type="common">Rabbit</name>
    <dbReference type="NCBI Taxonomy" id="9986"/>
    <lineage>
        <taxon>Eukaryota</taxon>
        <taxon>Metazoa</taxon>
        <taxon>Chordata</taxon>
        <taxon>Craniata</taxon>
        <taxon>Vertebrata</taxon>
        <taxon>Euteleostomi</taxon>
        <taxon>Mammalia</taxon>
        <taxon>Eutheria</taxon>
        <taxon>Euarchontoglires</taxon>
        <taxon>Glires</taxon>
        <taxon>Lagomorpha</taxon>
        <taxon>Leporidae</taxon>
        <taxon>Oryctolagus</taxon>
    </lineage>
</organism>
<keyword evidence="5 12" id="KW-0863">Zinc-finger</keyword>
<evidence type="ECO:0000256" key="7">
    <source>
        <dbReference type="ARBA" id="ARBA00023015"/>
    </source>
</evidence>
<dbReference type="HOGENOM" id="CLU_002678_0_2_1"/>
<evidence type="ECO:0000256" key="5">
    <source>
        <dbReference type="ARBA" id="ARBA00022771"/>
    </source>
</evidence>
<evidence type="ECO:0000256" key="2">
    <source>
        <dbReference type="ARBA" id="ARBA00006991"/>
    </source>
</evidence>
<dbReference type="PROSITE" id="PS00028">
    <property type="entry name" value="ZINC_FINGER_C2H2_1"/>
    <property type="match status" value="9"/>
</dbReference>
<evidence type="ECO:0000256" key="4">
    <source>
        <dbReference type="ARBA" id="ARBA00022737"/>
    </source>
</evidence>
<feature type="domain" description="C2H2-type" evidence="14">
    <location>
        <begin position="362"/>
        <end position="389"/>
    </location>
</feature>
<keyword evidence="4" id="KW-0677">Repeat</keyword>
<feature type="domain" description="C2H2-type" evidence="14">
    <location>
        <begin position="474"/>
        <end position="501"/>
    </location>
</feature>
<reference evidence="15" key="2">
    <citation type="submission" date="2025-08" db="UniProtKB">
        <authorList>
            <consortium name="Ensembl"/>
        </authorList>
    </citation>
    <scope>IDENTIFICATION</scope>
    <source>
        <strain evidence="15">Thorbecke</strain>
    </source>
</reference>
<comment type="subcellular location">
    <subcellularLocation>
        <location evidence="1">Nucleus</location>
    </subcellularLocation>
</comment>
<feature type="domain" description="C2H2-type" evidence="14">
    <location>
        <begin position="418"/>
        <end position="445"/>
    </location>
</feature>
<dbReference type="FunFam" id="3.30.160.60:FF:000642">
    <property type="entry name" value="Zinc finger with KRAB and SCAN domains 2"/>
    <property type="match status" value="1"/>
</dbReference>
<evidence type="ECO:0000256" key="3">
    <source>
        <dbReference type="ARBA" id="ARBA00022723"/>
    </source>
</evidence>
<dbReference type="Pfam" id="PF00096">
    <property type="entry name" value="zf-C2H2"/>
    <property type="match status" value="8"/>
</dbReference>
<reference evidence="15" key="3">
    <citation type="submission" date="2025-09" db="UniProtKB">
        <authorList>
            <consortium name="Ensembl"/>
        </authorList>
    </citation>
    <scope>IDENTIFICATION</scope>
    <source>
        <strain evidence="15">Thorbecke</strain>
    </source>
</reference>
<dbReference type="AlphaFoldDB" id="U3KMS1"/>
<comment type="function">
    <text evidence="11">May have a role during differentiation processes.</text>
</comment>
<keyword evidence="9" id="KW-0804">Transcription</keyword>
<dbReference type="SMART" id="SM00355">
    <property type="entry name" value="ZnF_C2H2"/>
    <property type="match status" value="9"/>
</dbReference>
<keyword evidence="3" id="KW-0479">Metal-binding</keyword>
<feature type="domain" description="C2H2-type" evidence="14">
    <location>
        <begin position="502"/>
        <end position="529"/>
    </location>
</feature>
<dbReference type="FunFam" id="3.30.160.60:FF:001270">
    <property type="entry name" value="zinc finger protein 583 isoform X1"/>
    <property type="match status" value="1"/>
</dbReference>
<dbReference type="GO" id="GO:0043565">
    <property type="term" value="F:sequence-specific DNA binding"/>
    <property type="evidence" value="ECO:0007669"/>
    <property type="project" value="UniProtKB-ARBA"/>
</dbReference>
<evidence type="ECO:0000256" key="1">
    <source>
        <dbReference type="ARBA" id="ARBA00004123"/>
    </source>
</evidence>
<dbReference type="FunFam" id="3.30.160.60:FF:000384">
    <property type="entry name" value="Zinc finger protein 550"/>
    <property type="match status" value="1"/>
</dbReference>
<evidence type="ECO:0000313" key="16">
    <source>
        <dbReference type="Proteomes" id="UP000001811"/>
    </source>
</evidence>
<proteinExistence type="inferred from homology"/>
<evidence type="ECO:0000256" key="12">
    <source>
        <dbReference type="PROSITE-ProRule" id="PRU00042"/>
    </source>
</evidence>
<feature type="domain" description="C2H2-type" evidence="14">
    <location>
        <begin position="390"/>
        <end position="417"/>
    </location>
</feature>
<dbReference type="Bgee" id="ENSOCUG00000029120">
    <property type="expression patterns" value="Expressed in autopod skin and 14 other cell types or tissues"/>
</dbReference>
<evidence type="ECO:0000256" key="9">
    <source>
        <dbReference type="ARBA" id="ARBA00023163"/>
    </source>
</evidence>
<keyword evidence="6" id="KW-0862">Zinc</keyword>
<dbReference type="eggNOG" id="KOG1721">
    <property type="taxonomic scope" value="Eukaryota"/>
</dbReference>
<feature type="domain" description="C2H2-type" evidence="14">
    <location>
        <begin position="334"/>
        <end position="361"/>
    </location>
</feature>
<dbReference type="PANTHER" id="PTHR24377">
    <property type="entry name" value="IP01015P-RELATED"/>
    <property type="match status" value="1"/>
</dbReference>
<keyword evidence="10" id="KW-0539">Nucleus</keyword>
<feature type="region of interest" description="Disordered" evidence="13">
    <location>
        <begin position="1"/>
        <end position="24"/>
    </location>
</feature>
<evidence type="ECO:0000256" key="8">
    <source>
        <dbReference type="ARBA" id="ARBA00023125"/>
    </source>
</evidence>
<accession>U3KMS1</accession>
<dbReference type="GeneTree" id="ENSGT00940000161016"/>
<comment type="similarity">
    <text evidence="2">Belongs to the krueppel C2H2-type zinc-finger protein family.</text>
</comment>
<dbReference type="SMR" id="U3KMS1"/>
<dbReference type="Proteomes" id="UP000001811">
    <property type="component" value="Unplaced"/>
</dbReference>
<dbReference type="PROSITE" id="PS50157">
    <property type="entry name" value="ZINC_FINGER_C2H2_2"/>
    <property type="match status" value="9"/>
</dbReference>
<dbReference type="GO" id="GO:0005654">
    <property type="term" value="C:nucleoplasm"/>
    <property type="evidence" value="ECO:0007669"/>
    <property type="project" value="UniProtKB-ARBA"/>
</dbReference>
<dbReference type="FunFam" id="3.30.160.60:FF:002343">
    <property type="entry name" value="Zinc finger protein 33A"/>
    <property type="match status" value="2"/>
</dbReference>
<evidence type="ECO:0000256" key="10">
    <source>
        <dbReference type="ARBA" id="ARBA00023242"/>
    </source>
</evidence>
<dbReference type="InterPro" id="IPR036236">
    <property type="entry name" value="Znf_C2H2_sf"/>
</dbReference>
<sequence length="584" mass="64057">MWGTQRGDCGAIRPPPPVSLPERRMGGTGFREPGIERALGEGLLRDTAVSVMVGQGDLGGCGCGLHLGGVAAPWRASETPVPGCDAGQLYPGGLAGAPSGAVLPGSVWNLPQPSCGCLILPGAPCVRSWSYRAGVWDGLPSFSRICVYSSVSLLSGCWFRMENAEAPLQAVPRIRTPGSGSATHSAEPCGMCGPVVKDVLLLAEHQGICSGQKLQACGACGRQFCFSLSIAQHQDGEGLPSGEEDGASPLTGCRGHLSEEPFLCGDDGEDLLPHPGPLHNQTADLRGRPPRSAGCSEVVPTGDGRYRCRECGKAFSQQHRLGQHQRVHAGEKPHACRECGKAFRRKCRLVQHQKIHARDRSYECTQCGKSFRQSYGLVQHQRVHTGAKPYNCVECGNFFGCKTTLVRHQRIHTGERPYKCTECGKSFRQRSGLIGHQRIHTGAKPYECSECGKFFSRKITLVRHRRIHTGERPYKCAECGKFFSQSSGLVSHQRVHTGEKPYECTECGKWFSHRSSLNLHQRVHTGERPYACSECGKAFSLKFTLLRHQRTHAEERPYERSERRKCFSHKSSLIQHRQNHVGEC</sequence>
<feature type="domain" description="C2H2-type" evidence="14">
    <location>
        <begin position="306"/>
        <end position="333"/>
    </location>
</feature>
<dbReference type="InParanoid" id="U3KMS1"/>
<protein>
    <recommendedName>
        <fullName evidence="14">C2H2-type domain-containing protein</fullName>
    </recommendedName>
</protein>
<dbReference type="Ensembl" id="ENSOCUT00000033483.2">
    <property type="protein sequence ID" value="ENSOCUP00000026530.2"/>
    <property type="gene ID" value="ENSOCUG00000029120.2"/>
</dbReference>
<evidence type="ECO:0000259" key="14">
    <source>
        <dbReference type="PROSITE" id="PS50157"/>
    </source>
</evidence>
<dbReference type="FunFam" id="3.30.160.60:FF:000295">
    <property type="entry name" value="zinc finger protein 19"/>
    <property type="match status" value="1"/>
</dbReference>
<evidence type="ECO:0000256" key="6">
    <source>
        <dbReference type="ARBA" id="ARBA00022833"/>
    </source>
</evidence>
<reference evidence="15 16" key="1">
    <citation type="journal article" date="2011" name="Nature">
        <title>A high-resolution map of human evolutionary constraint using 29 mammals.</title>
        <authorList>
            <person name="Lindblad-Toh K."/>
            <person name="Garber M."/>
            <person name="Zuk O."/>
            <person name="Lin M.F."/>
            <person name="Parker B.J."/>
            <person name="Washietl S."/>
            <person name="Kheradpour P."/>
            <person name="Ernst J."/>
            <person name="Jordan G."/>
            <person name="Mauceli E."/>
            <person name="Ward L.D."/>
            <person name="Lowe C.B."/>
            <person name="Holloway A.K."/>
            <person name="Clamp M."/>
            <person name="Gnerre S."/>
            <person name="Alfoldi J."/>
            <person name="Beal K."/>
            <person name="Chang J."/>
            <person name="Clawson H."/>
            <person name="Cuff J."/>
            <person name="Di Palma F."/>
            <person name="Fitzgerald S."/>
            <person name="Flicek P."/>
            <person name="Guttman M."/>
            <person name="Hubisz M.J."/>
            <person name="Jaffe D.B."/>
            <person name="Jungreis I."/>
            <person name="Kent W.J."/>
            <person name="Kostka D."/>
            <person name="Lara M."/>
            <person name="Martins A.L."/>
            <person name="Massingham T."/>
            <person name="Moltke I."/>
            <person name="Raney B.J."/>
            <person name="Rasmussen M.D."/>
            <person name="Robinson J."/>
            <person name="Stark A."/>
            <person name="Vilella A.J."/>
            <person name="Wen J."/>
            <person name="Xie X."/>
            <person name="Zody M.C."/>
            <person name="Baldwin J."/>
            <person name="Bloom T."/>
            <person name="Chin C.W."/>
            <person name="Heiman D."/>
            <person name="Nicol R."/>
            <person name="Nusbaum C."/>
            <person name="Young S."/>
            <person name="Wilkinson J."/>
            <person name="Worley K.C."/>
            <person name="Kovar C.L."/>
            <person name="Muzny D.M."/>
            <person name="Gibbs R.A."/>
            <person name="Cree A."/>
            <person name="Dihn H.H."/>
            <person name="Fowler G."/>
            <person name="Jhangiani S."/>
            <person name="Joshi V."/>
            <person name="Lee S."/>
            <person name="Lewis L.R."/>
            <person name="Nazareth L.V."/>
            <person name="Okwuonu G."/>
            <person name="Santibanez J."/>
            <person name="Warren W.C."/>
            <person name="Mardis E.R."/>
            <person name="Weinstock G.M."/>
            <person name="Wilson R.K."/>
            <person name="Delehaunty K."/>
            <person name="Dooling D."/>
            <person name="Fronik C."/>
            <person name="Fulton L."/>
            <person name="Fulton B."/>
            <person name="Graves T."/>
            <person name="Minx P."/>
            <person name="Sodergren E."/>
            <person name="Birney E."/>
            <person name="Margulies E.H."/>
            <person name="Herrero J."/>
            <person name="Green E.D."/>
            <person name="Haussler D."/>
            <person name="Siepel A."/>
            <person name="Goldman N."/>
            <person name="Pollard K.S."/>
            <person name="Pedersen J.S."/>
            <person name="Lander E.S."/>
            <person name="Kellis M."/>
        </authorList>
    </citation>
    <scope>NUCLEOTIDE SEQUENCE [LARGE SCALE GENOMIC DNA]</scope>
    <source>
        <strain evidence="16">Thorbecke</strain>
    </source>
</reference>
<keyword evidence="16" id="KW-1185">Reference proteome</keyword>
<dbReference type="FunFam" id="3.30.160.60:FF:000666">
    <property type="entry name" value="RB-associated KRAB zinc finger protein-like"/>
    <property type="match status" value="1"/>
</dbReference>
<name>U3KMS1_RABIT</name>
<dbReference type="GO" id="GO:0008270">
    <property type="term" value="F:zinc ion binding"/>
    <property type="evidence" value="ECO:0007669"/>
    <property type="project" value="UniProtKB-KW"/>
</dbReference>
<evidence type="ECO:0000256" key="13">
    <source>
        <dbReference type="SAM" id="MobiDB-lite"/>
    </source>
</evidence>
<evidence type="ECO:0000256" key="11">
    <source>
        <dbReference type="ARBA" id="ARBA00053403"/>
    </source>
</evidence>
<dbReference type="GO" id="GO:0045892">
    <property type="term" value="P:negative regulation of DNA-templated transcription"/>
    <property type="evidence" value="ECO:0007669"/>
    <property type="project" value="UniProtKB-ARBA"/>
</dbReference>
<dbReference type="FunFam" id="3.30.160.60:FF:002239">
    <property type="entry name" value="Zinc finger protein 226"/>
    <property type="match status" value="1"/>
</dbReference>
<evidence type="ECO:0000313" key="15">
    <source>
        <dbReference type="Ensembl" id="ENSOCUP00000026530.2"/>
    </source>
</evidence>